<feature type="transmembrane region" description="Helical" evidence="1">
    <location>
        <begin position="88"/>
        <end position="107"/>
    </location>
</feature>
<organism evidence="2 3">
    <name type="scientific">Sphingomicrobium sediminis</name>
    <dbReference type="NCBI Taxonomy" id="2950949"/>
    <lineage>
        <taxon>Bacteria</taxon>
        <taxon>Pseudomonadati</taxon>
        <taxon>Pseudomonadota</taxon>
        <taxon>Alphaproteobacteria</taxon>
        <taxon>Sphingomonadales</taxon>
        <taxon>Sphingomonadaceae</taxon>
        <taxon>Sphingomicrobium</taxon>
    </lineage>
</organism>
<dbReference type="RefSeq" id="WP_252113050.1">
    <property type="nucleotide sequence ID" value="NZ_JAMSHT010000001.1"/>
</dbReference>
<sequence length="258" mass="28572">MSVETEIQAIERQVRELERLPALQGKVDASIDRADRILDHVNRSRAARQARAHDGAEVARRLGQAGFYVALVCVATIAIGLFAPIGIFGFLGAVGLAIGLAAIALFWPRKDIEMAEATEKVGNAELVRRFDRYMHQERKALPPPAKREVDAILSRLPELREVLERVPAGDPQAADARRLMSRHLPGLIDRYEQVPAGYRDSIDNEGLSVDERLVDGLKAGRKALDELGENLAKKDVRALETHGRFLKTKYGDKQSPVD</sequence>
<feature type="transmembrane region" description="Helical" evidence="1">
    <location>
        <begin position="65"/>
        <end position="82"/>
    </location>
</feature>
<keyword evidence="1" id="KW-0812">Transmembrane</keyword>
<keyword evidence="1" id="KW-0472">Membrane</keyword>
<evidence type="ECO:0000256" key="1">
    <source>
        <dbReference type="SAM" id="Phobius"/>
    </source>
</evidence>
<reference evidence="2" key="1">
    <citation type="submission" date="2022-06" db="EMBL/GenBank/DDBJ databases">
        <title>Sphingomicrobium sedimins sp. nov., a marine bacterium isolated from tidal flat.</title>
        <authorList>
            <person name="Kim C.-H."/>
            <person name="Yoo Y."/>
            <person name="Kim J.-J."/>
        </authorList>
    </citation>
    <scope>NUCLEOTIDE SEQUENCE</scope>
    <source>
        <strain evidence="2">GRR-S6-50</strain>
    </source>
</reference>
<dbReference type="AlphaFoldDB" id="A0A9X2EGW8"/>
<gene>
    <name evidence="2" type="ORF">NDO55_05105</name>
</gene>
<keyword evidence="1" id="KW-1133">Transmembrane helix</keyword>
<accession>A0A9X2EGW8</accession>
<evidence type="ECO:0000313" key="3">
    <source>
        <dbReference type="Proteomes" id="UP001155128"/>
    </source>
</evidence>
<dbReference type="Proteomes" id="UP001155128">
    <property type="component" value="Unassembled WGS sequence"/>
</dbReference>
<dbReference type="EMBL" id="JAMSHT010000001">
    <property type="protein sequence ID" value="MCM8557196.1"/>
    <property type="molecule type" value="Genomic_DNA"/>
</dbReference>
<evidence type="ECO:0000313" key="2">
    <source>
        <dbReference type="EMBL" id="MCM8557196.1"/>
    </source>
</evidence>
<protein>
    <submittedName>
        <fullName evidence="2">Uncharacterized protein</fullName>
    </submittedName>
</protein>
<name>A0A9X2EGW8_9SPHN</name>
<keyword evidence="3" id="KW-1185">Reference proteome</keyword>
<comment type="caution">
    <text evidence="2">The sequence shown here is derived from an EMBL/GenBank/DDBJ whole genome shotgun (WGS) entry which is preliminary data.</text>
</comment>
<proteinExistence type="predicted"/>